<dbReference type="EMBL" id="FWWW01000093">
    <property type="protein sequence ID" value="SMB99670.1"/>
    <property type="molecule type" value="Genomic_DNA"/>
</dbReference>
<dbReference type="Proteomes" id="UP000192266">
    <property type="component" value="Unassembled WGS sequence"/>
</dbReference>
<dbReference type="OrthoDB" id="699839at2"/>
<keyword evidence="2" id="KW-1185">Reference proteome</keyword>
<dbReference type="RefSeq" id="WP_084447359.1">
    <property type="nucleotide sequence ID" value="NZ_FWWW01000093.1"/>
</dbReference>
<accession>A0A1W1W2H1</accession>
<protein>
    <submittedName>
        <fullName evidence="1">Uncharacterized protein</fullName>
    </submittedName>
</protein>
<gene>
    <name evidence="1" type="ORF">SAMN00120144_3554</name>
</gene>
<reference evidence="1 2" key="1">
    <citation type="submission" date="2017-04" db="EMBL/GenBank/DDBJ databases">
        <authorList>
            <person name="Afonso C.L."/>
            <person name="Miller P.J."/>
            <person name="Scott M.A."/>
            <person name="Spackman E."/>
            <person name="Goraichik I."/>
            <person name="Dimitrov K.M."/>
            <person name="Suarez D.L."/>
            <person name="Swayne D.E."/>
        </authorList>
    </citation>
    <scope>NUCLEOTIDE SEQUENCE [LARGE SCALE GENOMIC DNA]</scope>
    <source>
        <strain evidence="1 2">DSM 11622</strain>
    </source>
</reference>
<organism evidence="1 2">
    <name type="scientific">Hymenobacter roseosalivarius DSM 11622</name>
    <dbReference type="NCBI Taxonomy" id="645990"/>
    <lineage>
        <taxon>Bacteria</taxon>
        <taxon>Pseudomonadati</taxon>
        <taxon>Bacteroidota</taxon>
        <taxon>Cytophagia</taxon>
        <taxon>Cytophagales</taxon>
        <taxon>Hymenobacteraceae</taxon>
        <taxon>Hymenobacter</taxon>
    </lineage>
</organism>
<name>A0A1W1W2H1_9BACT</name>
<dbReference type="STRING" id="645990.SAMN00120144_3554"/>
<sequence length="98" mass="10757">MQEKGHRYTSTTQFNHDGPLVLLAGMPELKQRTQPGSTTLFDLAAPAAATRRQPIQVSYPLGAPLGQAMQFRADLPATAYVQYLLLVRNSPALRPLQP</sequence>
<proteinExistence type="predicted"/>
<dbReference type="AlphaFoldDB" id="A0A1W1W2H1"/>
<evidence type="ECO:0000313" key="2">
    <source>
        <dbReference type="Proteomes" id="UP000192266"/>
    </source>
</evidence>
<evidence type="ECO:0000313" key="1">
    <source>
        <dbReference type="EMBL" id="SMB99670.1"/>
    </source>
</evidence>